<accession>A0A2K1E558</accession>
<sequence>MKFLLCFLICVLTFGQENKTKCDLRIANEKWIEKYEKTSSLTEKINLVKIKIKSDSIYKENNDPELYCDFKAKFILSYSKRKRLSIYLTNEKNVAELISKMDSTNINSIDLIKMPHWKRGLYCSEPIALPRVIMIFLKTENKLLKKEIKKVLQERV</sequence>
<evidence type="ECO:0000313" key="1">
    <source>
        <dbReference type="EMBL" id="PNQ75361.1"/>
    </source>
</evidence>
<protein>
    <submittedName>
        <fullName evidence="1">Uncharacterized protein</fullName>
    </submittedName>
</protein>
<dbReference type="Proteomes" id="UP000236641">
    <property type="component" value="Unassembled WGS sequence"/>
</dbReference>
<comment type="caution">
    <text evidence="1">The sequence shown here is derived from an EMBL/GenBank/DDBJ whole genome shotgun (WGS) entry which is preliminary data.</text>
</comment>
<dbReference type="RefSeq" id="WP_103051206.1">
    <property type="nucleotide sequence ID" value="NZ_POWF01000001.1"/>
</dbReference>
<evidence type="ECO:0000313" key="2">
    <source>
        <dbReference type="Proteomes" id="UP000236641"/>
    </source>
</evidence>
<name>A0A2K1E558_9FLAO</name>
<reference evidence="1 2" key="1">
    <citation type="submission" date="2018-01" db="EMBL/GenBank/DDBJ databases">
        <title>The draft genome of Hanstruepera neustonica JCM19743.</title>
        <authorList>
            <person name="He R.-H."/>
            <person name="Du Z.-J."/>
        </authorList>
    </citation>
    <scope>NUCLEOTIDE SEQUENCE [LARGE SCALE GENOMIC DNA]</scope>
    <source>
        <strain evidence="1 2">JCM19743</strain>
    </source>
</reference>
<keyword evidence="2" id="KW-1185">Reference proteome</keyword>
<dbReference type="EMBL" id="POWF01000001">
    <property type="protein sequence ID" value="PNQ75361.1"/>
    <property type="molecule type" value="Genomic_DNA"/>
</dbReference>
<organism evidence="1 2">
    <name type="scientific">Hanstruepera neustonica</name>
    <dbReference type="NCBI Taxonomy" id="1445657"/>
    <lineage>
        <taxon>Bacteria</taxon>
        <taxon>Pseudomonadati</taxon>
        <taxon>Bacteroidota</taxon>
        <taxon>Flavobacteriia</taxon>
        <taxon>Flavobacteriales</taxon>
        <taxon>Flavobacteriaceae</taxon>
        <taxon>Hanstruepera</taxon>
    </lineage>
</organism>
<dbReference type="AlphaFoldDB" id="A0A2K1E558"/>
<gene>
    <name evidence="1" type="ORF">C1T31_04315</name>
</gene>
<proteinExistence type="predicted"/>